<keyword evidence="2" id="KW-1185">Reference proteome</keyword>
<comment type="caution">
    <text evidence="1">The sequence shown here is derived from an EMBL/GenBank/DDBJ whole genome shotgun (WGS) entry which is preliminary data.</text>
</comment>
<dbReference type="Proteomes" id="UP000289738">
    <property type="component" value="Chromosome B05"/>
</dbReference>
<sequence length="153" mass="17621">MGSNVRDLVALTNEALSISIIQKKSIIDTNIIRSALHRQTWDLRSQVRSVQDHGILFYQIGRAISKNVLLSNCSIDPISIYMKKKSCNEGDSYLYKWYFELGTNMKELTILLYKNWVLSYSIALYRLSSRVGDKLNRTADIRHKVNHRLSGPD</sequence>
<gene>
    <name evidence="1" type="ORF">Ahy_B05g077005</name>
</gene>
<organism evidence="1 2">
    <name type="scientific">Arachis hypogaea</name>
    <name type="common">Peanut</name>
    <dbReference type="NCBI Taxonomy" id="3818"/>
    <lineage>
        <taxon>Eukaryota</taxon>
        <taxon>Viridiplantae</taxon>
        <taxon>Streptophyta</taxon>
        <taxon>Embryophyta</taxon>
        <taxon>Tracheophyta</taxon>
        <taxon>Spermatophyta</taxon>
        <taxon>Magnoliopsida</taxon>
        <taxon>eudicotyledons</taxon>
        <taxon>Gunneridae</taxon>
        <taxon>Pentapetalae</taxon>
        <taxon>rosids</taxon>
        <taxon>fabids</taxon>
        <taxon>Fabales</taxon>
        <taxon>Fabaceae</taxon>
        <taxon>Papilionoideae</taxon>
        <taxon>50 kb inversion clade</taxon>
        <taxon>dalbergioids sensu lato</taxon>
        <taxon>Dalbergieae</taxon>
        <taxon>Pterocarpus clade</taxon>
        <taxon>Arachis</taxon>
    </lineage>
</organism>
<protein>
    <recommendedName>
        <fullName evidence="3">Ycf2</fullName>
    </recommendedName>
</protein>
<evidence type="ECO:0000313" key="1">
    <source>
        <dbReference type="EMBL" id="RYR09030.1"/>
    </source>
</evidence>
<evidence type="ECO:0008006" key="3">
    <source>
        <dbReference type="Google" id="ProtNLM"/>
    </source>
</evidence>
<evidence type="ECO:0000313" key="2">
    <source>
        <dbReference type="Proteomes" id="UP000289738"/>
    </source>
</evidence>
<accession>A0A444Z4D5</accession>
<reference evidence="1 2" key="1">
    <citation type="submission" date="2019-01" db="EMBL/GenBank/DDBJ databases">
        <title>Sequencing of cultivated peanut Arachis hypogaea provides insights into genome evolution and oil improvement.</title>
        <authorList>
            <person name="Chen X."/>
        </authorList>
    </citation>
    <scope>NUCLEOTIDE SEQUENCE [LARGE SCALE GENOMIC DNA]</scope>
    <source>
        <strain evidence="2">cv. Fuhuasheng</strain>
        <tissue evidence="1">Leaves</tissue>
    </source>
</reference>
<name>A0A444Z4D5_ARAHY</name>
<proteinExistence type="predicted"/>
<dbReference type="STRING" id="3818.A0A444Z4D5"/>
<dbReference type="EMBL" id="SDMP01000015">
    <property type="protein sequence ID" value="RYR09030.1"/>
    <property type="molecule type" value="Genomic_DNA"/>
</dbReference>
<dbReference type="AlphaFoldDB" id="A0A444Z4D5"/>